<proteinExistence type="predicted"/>
<dbReference type="OrthoDB" id="2890333at2"/>
<protein>
    <submittedName>
        <fullName evidence="1">Uncharacterized protein</fullName>
    </submittedName>
</protein>
<gene>
    <name evidence="1" type="ORF">B0H99_106210</name>
</gene>
<organism evidence="1 2">
    <name type="scientific">Planomicrobium soli</name>
    <dbReference type="NCBI Taxonomy" id="1176648"/>
    <lineage>
        <taxon>Bacteria</taxon>
        <taxon>Bacillati</taxon>
        <taxon>Bacillota</taxon>
        <taxon>Bacilli</taxon>
        <taxon>Bacillales</taxon>
        <taxon>Caryophanaceae</taxon>
        <taxon>Planomicrobium</taxon>
    </lineage>
</organism>
<dbReference type="RefSeq" id="WP_106533510.1">
    <property type="nucleotide sequence ID" value="NZ_PYAT01000006.1"/>
</dbReference>
<comment type="caution">
    <text evidence="1">The sequence shown here is derived from an EMBL/GenBank/DDBJ whole genome shotgun (WGS) entry which is preliminary data.</text>
</comment>
<sequence>MGNKSHGLKCGWTLIAHKTFKLFSNDNGYVVLDQDSDVVMHFTVKESEFEVINNNWGLNYKVIPGFKTIKFLNVPEEEEE</sequence>
<evidence type="ECO:0000313" key="2">
    <source>
        <dbReference type="Proteomes" id="UP000242682"/>
    </source>
</evidence>
<dbReference type="AlphaFoldDB" id="A0A2P8H1V4"/>
<accession>A0A2P8H1V4</accession>
<keyword evidence="2" id="KW-1185">Reference proteome</keyword>
<dbReference type="EMBL" id="PYAT01000006">
    <property type="protein sequence ID" value="PSL40191.1"/>
    <property type="molecule type" value="Genomic_DNA"/>
</dbReference>
<dbReference type="Proteomes" id="UP000242682">
    <property type="component" value="Unassembled WGS sequence"/>
</dbReference>
<reference evidence="1 2" key="1">
    <citation type="submission" date="2018-03" db="EMBL/GenBank/DDBJ databases">
        <title>Genomic Encyclopedia of Type Strains, Phase III (KMG-III): the genomes of soil and plant-associated and newly described type strains.</title>
        <authorList>
            <person name="Whitman W."/>
        </authorList>
    </citation>
    <scope>NUCLEOTIDE SEQUENCE [LARGE SCALE GENOMIC DNA]</scope>
    <source>
        <strain evidence="1 2">CGMCC 1.12259</strain>
    </source>
</reference>
<evidence type="ECO:0000313" key="1">
    <source>
        <dbReference type="EMBL" id="PSL40191.1"/>
    </source>
</evidence>
<name>A0A2P8H1V4_9BACL</name>